<reference evidence="1 2" key="1">
    <citation type="submission" date="2018-03" db="EMBL/GenBank/DDBJ databases">
        <authorList>
            <person name="Keele B.F."/>
        </authorList>
    </citation>
    <scope>NUCLEOTIDE SEQUENCE [LARGE SCALE GENOMIC DNA]</scope>
    <source>
        <strain evidence="1">ZCTH4_d</strain>
    </source>
</reference>
<dbReference type="Proteomes" id="UP000257014">
    <property type="component" value="Unassembled WGS sequence"/>
</dbReference>
<protein>
    <submittedName>
        <fullName evidence="1">Uncharacterized protein</fullName>
    </submittedName>
</protein>
<organism evidence="1 2">
    <name type="scientific">Caldibacillus debilis</name>
    <dbReference type="NCBI Taxonomy" id="301148"/>
    <lineage>
        <taxon>Bacteria</taxon>
        <taxon>Bacillati</taxon>
        <taxon>Bacillota</taxon>
        <taxon>Bacilli</taxon>
        <taxon>Bacillales</taxon>
        <taxon>Bacillaceae</taxon>
        <taxon>Caldibacillus</taxon>
    </lineage>
</organism>
<evidence type="ECO:0000313" key="1">
    <source>
        <dbReference type="EMBL" id="REJ29336.1"/>
    </source>
</evidence>
<comment type="caution">
    <text evidence="1">The sequence shown here is derived from an EMBL/GenBank/DDBJ whole genome shotgun (WGS) entry which is preliminary data.</text>
</comment>
<name>A0A3E0K5Q7_9BACI</name>
<dbReference type="EMBL" id="QEWE01000014">
    <property type="protein sequence ID" value="REJ29336.1"/>
    <property type="molecule type" value="Genomic_DNA"/>
</dbReference>
<proteinExistence type="predicted"/>
<dbReference type="AlphaFoldDB" id="A0A3E0K5Q7"/>
<accession>A0A3E0K5Q7</accession>
<gene>
    <name evidence="1" type="ORF">C6P37_05095</name>
</gene>
<sequence length="98" mass="10420">MAVPSKTFTLWVKVCFFAQTERIGKSSGLLSTALPVPGMGKGIFSRPCAGKDRKRPGCWALAGGGSIPRRPDGSAAKVNGLHSENRNECCGRGDIRMI</sequence>
<evidence type="ECO:0000313" key="2">
    <source>
        <dbReference type="Proteomes" id="UP000257014"/>
    </source>
</evidence>